<reference evidence="1" key="2">
    <citation type="submission" date="2020-11" db="EMBL/GenBank/DDBJ databases">
        <authorList>
            <person name="McCartney M.A."/>
            <person name="Auch B."/>
            <person name="Kono T."/>
            <person name="Mallez S."/>
            <person name="Becker A."/>
            <person name="Gohl D.M."/>
            <person name="Silverstein K.A.T."/>
            <person name="Koren S."/>
            <person name="Bechman K.B."/>
            <person name="Herman A."/>
            <person name="Abrahante J.E."/>
            <person name="Garbe J."/>
        </authorList>
    </citation>
    <scope>NUCLEOTIDE SEQUENCE</scope>
    <source>
        <strain evidence="1">Duluth1</strain>
        <tissue evidence="1">Whole animal</tissue>
    </source>
</reference>
<accession>A0A9D4GCX3</accession>
<gene>
    <name evidence="1" type="ORF">DPMN_143352</name>
</gene>
<evidence type="ECO:0000313" key="1">
    <source>
        <dbReference type="EMBL" id="KAH3814839.1"/>
    </source>
</evidence>
<protein>
    <submittedName>
        <fullName evidence="1">Uncharacterized protein</fullName>
    </submittedName>
</protein>
<sequence>MQDDRKKVANLDALDKSKEDMILLINNAISSGMTNISEAVSDLTQNASMTISQIKKETAVLKGML</sequence>
<comment type="caution">
    <text evidence="1">The sequence shown here is derived from an EMBL/GenBank/DDBJ whole genome shotgun (WGS) entry which is preliminary data.</text>
</comment>
<organism evidence="1 2">
    <name type="scientific">Dreissena polymorpha</name>
    <name type="common">Zebra mussel</name>
    <name type="synonym">Mytilus polymorpha</name>
    <dbReference type="NCBI Taxonomy" id="45954"/>
    <lineage>
        <taxon>Eukaryota</taxon>
        <taxon>Metazoa</taxon>
        <taxon>Spiralia</taxon>
        <taxon>Lophotrochozoa</taxon>
        <taxon>Mollusca</taxon>
        <taxon>Bivalvia</taxon>
        <taxon>Autobranchia</taxon>
        <taxon>Heteroconchia</taxon>
        <taxon>Euheterodonta</taxon>
        <taxon>Imparidentia</taxon>
        <taxon>Neoheterodontei</taxon>
        <taxon>Myida</taxon>
        <taxon>Dreissenoidea</taxon>
        <taxon>Dreissenidae</taxon>
        <taxon>Dreissena</taxon>
    </lineage>
</organism>
<reference evidence="1" key="1">
    <citation type="journal article" date="2019" name="bioRxiv">
        <title>The Genome of the Zebra Mussel, Dreissena polymorpha: A Resource for Invasive Species Research.</title>
        <authorList>
            <person name="McCartney M.A."/>
            <person name="Auch B."/>
            <person name="Kono T."/>
            <person name="Mallez S."/>
            <person name="Zhang Y."/>
            <person name="Obille A."/>
            <person name="Becker A."/>
            <person name="Abrahante J.E."/>
            <person name="Garbe J."/>
            <person name="Badalamenti J.P."/>
            <person name="Herman A."/>
            <person name="Mangelson H."/>
            <person name="Liachko I."/>
            <person name="Sullivan S."/>
            <person name="Sone E.D."/>
            <person name="Koren S."/>
            <person name="Silverstein K.A.T."/>
            <person name="Beckman K.B."/>
            <person name="Gohl D.M."/>
        </authorList>
    </citation>
    <scope>NUCLEOTIDE SEQUENCE</scope>
    <source>
        <strain evidence="1">Duluth1</strain>
        <tissue evidence="1">Whole animal</tissue>
    </source>
</reference>
<evidence type="ECO:0000313" key="2">
    <source>
        <dbReference type="Proteomes" id="UP000828390"/>
    </source>
</evidence>
<name>A0A9D4GCX3_DREPO</name>
<keyword evidence="2" id="KW-1185">Reference proteome</keyword>
<proteinExistence type="predicted"/>
<dbReference type="EMBL" id="JAIWYP010000006">
    <property type="protein sequence ID" value="KAH3814839.1"/>
    <property type="molecule type" value="Genomic_DNA"/>
</dbReference>
<dbReference type="Proteomes" id="UP000828390">
    <property type="component" value="Unassembled WGS sequence"/>
</dbReference>
<dbReference type="AlphaFoldDB" id="A0A9D4GCX3"/>